<proteinExistence type="predicted"/>
<dbReference type="SUPFAM" id="SSF56059">
    <property type="entry name" value="Glutathione synthetase ATP-binding domain-like"/>
    <property type="match status" value="1"/>
</dbReference>
<dbReference type="EMBL" id="JBHLZU010000014">
    <property type="protein sequence ID" value="MFB9905559.1"/>
    <property type="molecule type" value="Genomic_DNA"/>
</dbReference>
<evidence type="ECO:0000259" key="2">
    <source>
        <dbReference type="PROSITE" id="PS50975"/>
    </source>
</evidence>
<reference evidence="3 4" key="1">
    <citation type="submission" date="2024-09" db="EMBL/GenBank/DDBJ databases">
        <authorList>
            <person name="Sun Q."/>
            <person name="Mori K."/>
        </authorList>
    </citation>
    <scope>NUCLEOTIDE SEQUENCE [LARGE SCALE GENOMIC DNA]</scope>
    <source>
        <strain evidence="3 4">TBRC 7907</strain>
    </source>
</reference>
<evidence type="ECO:0000313" key="3">
    <source>
        <dbReference type="EMBL" id="MFB9905559.1"/>
    </source>
</evidence>
<protein>
    <recommendedName>
        <fullName evidence="2">ATP-grasp domain-containing protein</fullName>
    </recommendedName>
</protein>
<comment type="caution">
    <text evidence="3">The sequence shown here is derived from an EMBL/GenBank/DDBJ whole genome shotgun (WGS) entry which is preliminary data.</text>
</comment>
<keyword evidence="1" id="KW-0547">Nucleotide-binding</keyword>
<dbReference type="InterPro" id="IPR011761">
    <property type="entry name" value="ATP-grasp"/>
</dbReference>
<gene>
    <name evidence="3" type="ORF">ACFFQA_16625</name>
</gene>
<sequence>MNSSFKAAAQVGPIAPMPGRTTLYALDAEESSVTEPEEKFSDRTVRIDGEYTRSNSAYAISVLPATEKDDIFILDEAYRSQTWLIDWLRKVYRVLGIEFAERIHFATPKNFAATSVPLLEQDSAVAAVSTICYSYNLCKTFPVEQHTRTSGYLNAKTSFPDLAKKYSFDIPKSVVTAVRHLRAVAVSEFGFPTVPVYVKMDGLGGGYNVARVVNDRDLDLVLDSYAADQHCVIQEAVDSSYFETIHLYTLADSGIEYQGSRVKITTDGQWYGNIFLPELRLTERQRRTADAAAYAAWHGGYRAREPLLIGLDGFMNGDELLITEFNARWLGSSPAEYIMKRLGIYNKVAALSVFDYVAEGEVQLFMDWVEKNLYRSGEQPARDFMLLPMGIGGYPEENSSRLVNFIIFGDAHACEKDVRKTFSDDSFTLLNNSVSTLDDVLAKGLPQ</sequence>
<dbReference type="RefSeq" id="WP_377852863.1">
    <property type="nucleotide sequence ID" value="NZ_JBHLZU010000014.1"/>
</dbReference>
<feature type="domain" description="ATP-grasp" evidence="2">
    <location>
        <begin position="160"/>
        <end position="355"/>
    </location>
</feature>
<accession>A0ABV5ZXC8</accession>
<dbReference type="Proteomes" id="UP001589693">
    <property type="component" value="Unassembled WGS sequence"/>
</dbReference>
<evidence type="ECO:0000313" key="4">
    <source>
        <dbReference type="Proteomes" id="UP001589693"/>
    </source>
</evidence>
<name>A0ABV5ZXC8_9PSEU</name>
<evidence type="ECO:0000256" key="1">
    <source>
        <dbReference type="PROSITE-ProRule" id="PRU00409"/>
    </source>
</evidence>
<keyword evidence="1" id="KW-0067">ATP-binding</keyword>
<organism evidence="3 4">
    <name type="scientific">Allokutzneria oryzae</name>
    <dbReference type="NCBI Taxonomy" id="1378989"/>
    <lineage>
        <taxon>Bacteria</taxon>
        <taxon>Bacillati</taxon>
        <taxon>Actinomycetota</taxon>
        <taxon>Actinomycetes</taxon>
        <taxon>Pseudonocardiales</taxon>
        <taxon>Pseudonocardiaceae</taxon>
        <taxon>Allokutzneria</taxon>
    </lineage>
</organism>
<dbReference type="PROSITE" id="PS50975">
    <property type="entry name" value="ATP_GRASP"/>
    <property type="match status" value="1"/>
</dbReference>
<keyword evidence="4" id="KW-1185">Reference proteome</keyword>